<dbReference type="InterPro" id="IPR001404">
    <property type="entry name" value="Hsp90_fam"/>
</dbReference>
<evidence type="ECO:0000313" key="7">
    <source>
        <dbReference type="EMBL" id="SVB78434.1"/>
    </source>
</evidence>
<organism evidence="7">
    <name type="scientific">marine metagenome</name>
    <dbReference type="NCBI Taxonomy" id="408172"/>
    <lineage>
        <taxon>unclassified sequences</taxon>
        <taxon>metagenomes</taxon>
        <taxon>ecological metagenomes</taxon>
    </lineage>
</organism>
<dbReference type="InterPro" id="IPR020568">
    <property type="entry name" value="Ribosomal_Su5_D2-typ_SF"/>
</dbReference>
<dbReference type="Gene3D" id="3.40.50.11260">
    <property type="match status" value="1"/>
</dbReference>
<name>A0A382GUB0_9ZZZZ</name>
<dbReference type="Pfam" id="PF00183">
    <property type="entry name" value="HSP90"/>
    <property type="match status" value="1"/>
</dbReference>
<keyword evidence="3" id="KW-0547">Nucleotide-binding</keyword>
<dbReference type="SUPFAM" id="SSF54211">
    <property type="entry name" value="Ribosomal protein S5 domain 2-like"/>
    <property type="match status" value="1"/>
</dbReference>
<evidence type="ECO:0000256" key="6">
    <source>
        <dbReference type="ARBA" id="ARBA00023186"/>
    </source>
</evidence>
<proteinExistence type="inferred from homology"/>
<evidence type="ECO:0000256" key="5">
    <source>
        <dbReference type="ARBA" id="ARBA00023016"/>
    </source>
</evidence>
<dbReference type="GO" id="GO:0051082">
    <property type="term" value="F:unfolded protein binding"/>
    <property type="evidence" value="ECO:0007669"/>
    <property type="project" value="InterPro"/>
</dbReference>
<dbReference type="GO" id="GO:0005524">
    <property type="term" value="F:ATP binding"/>
    <property type="evidence" value="ECO:0007669"/>
    <property type="project" value="UniProtKB-KW"/>
</dbReference>
<dbReference type="FunFam" id="3.30.230.80:FF:000002">
    <property type="entry name" value="Molecular chaperone HtpG"/>
    <property type="match status" value="1"/>
</dbReference>
<evidence type="ECO:0000256" key="1">
    <source>
        <dbReference type="ARBA" id="ARBA00008239"/>
    </source>
</evidence>
<gene>
    <name evidence="7" type="ORF">METZ01_LOCUS231288</name>
</gene>
<dbReference type="GO" id="GO:0140662">
    <property type="term" value="F:ATP-dependent protein folding chaperone"/>
    <property type="evidence" value="ECO:0007669"/>
    <property type="project" value="InterPro"/>
</dbReference>
<evidence type="ECO:0000256" key="2">
    <source>
        <dbReference type="ARBA" id="ARBA00022490"/>
    </source>
</evidence>
<keyword evidence="6" id="KW-0143">Chaperone</keyword>
<comment type="similarity">
    <text evidence="1">Belongs to the heat shock protein 90 family.</text>
</comment>
<dbReference type="NCBIfam" id="NF003555">
    <property type="entry name" value="PRK05218.1"/>
    <property type="match status" value="1"/>
</dbReference>
<keyword evidence="2" id="KW-0963">Cytoplasm</keyword>
<keyword evidence="4" id="KW-0067">ATP-binding</keyword>
<reference evidence="7" key="1">
    <citation type="submission" date="2018-05" db="EMBL/GenBank/DDBJ databases">
        <authorList>
            <person name="Lanie J.A."/>
            <person name="Ng W.-L."/>
            <person name="Kazmierczak K.M."/>
            <person name="Andrzejewski T.M."/>
            <person name="Davidsen T.M."/>
            <person name="Wayne K.J."/>
            <person name="Tettelin H."/>
            <person name="Glass J.I."/>
            <person name="Rusch D."/>
            <person name="Podicherti R."/>
            <person name="Tsui H.-C.T."/>
            <person name="Winkler M.E."/>
        </authorList>
    </citation>
    <scope>NUCLEOTIDE SEQUENCE</scope>
</reference>
<dbReference type="InterPro" id="IPR037196">
    <property type="entry name" value="HSP90_C"/>
</dbReference>
<dbReference type="PANTHER" id="PTHR11528">
    <property type="entry name" value="HEAT SHOCK PROTEIN 90 FAMILY MEMBER"/>
    <property type="match status" value="1"/>
</dbReference>
<dbReference type="SUPFAM" id="SSF110942">
    <property type="entry name" value="HSP90 C-terminal domain"/>
    <property type="match status" value="1"/>
</dbReference>
<dbReference type="AlphaFoldDB" id="A0A382GUB0"/>
<dbReference type="Gene3D" id="3.30.230.80">
    <property type="match status" value="1"/>
</dbReference>
<dbReference type="GO" id="GO:0016887">
    <property type="term" value="F:ATP hydrolysis activity"/>
    <property type="evidence" value="ECO:0007669"/>
    <property type="project" value="InterPro"/>
</dbReference>
<accession>A0A382GUB0</accession>
<dbReference type="EMBL" id="UINC01057374">
    <property type="protein sequence ID" value="SVB78434.1"/>
    <property type="molecule type" value="Genomic_DNA"/>
</dbReference>
<sequence>EAEAVNNAAALWMRPRKEITEEQYKEFYHHVAHSFDEPWLTMHNKAEGRLEYTNLMFIPSSKPFDLFDPARKHGVKLYVKRVFITDDCSDLMPAWLRFVRGIVDSEDLPLNVSREMLQRNPVVSKIRTALVKRVLGELEKKSSKFPDDFAKFWESFGAVLKEGIYEDVTYRERLVKLLHCRSTATEELTTLSGYVERMKDGQEAIYYISGENLGSLQNSPQIEALVASGIEVLLFDDAVDEFWTSVVTEFEDKKLLSVTRGDIDLSNFVSERPEGKDIPDPELDAQIASLTGAFKLALGDNVKDVRVSERLTGSPVCLVADEGGMDIHLERLLKQQNQLQEMSKRILEINPKNDLIKSLAGIAKEKPSDPTLVGAAELLLDQARIIEGEVITDPISFAKRMTDMMSKALQKL</sequence>
<dbReference type="Gene3D" id="1.20.120.790">
    <property type="entry name" value="Heat shock protein 90, C-terminal domain"/>
    <property type="match status" value="1"/>
</dbReference>
<keyword evidence="5" id="KW-0346">Stress response</keyword>
<evidence type="ECO:0008006" key="8">
    <source>
        <dbReference type="Google" id="ProtNLM"/>
    </source>
</evidence>
<evidence type="ECO:0000256" key="4">
    <source>
        <dbReference type="ARBA" id="ARBA00022840"/>
    </source>
</evidence>
<protein>
    <recommendedName>
        <fullName evidence="8">Molecular chaperone HtpG</fullName>
    </recommendedName>
</protein>
<evidence type="ECO:0000256" key="3">
    <source>
        <dbReference type="ARBA" id="ARBA00022741"/>
    </source>
</evidence>
<feature type="non-terminal residue" evidence="7">
    <location>
        <position position="1"/>
    </location>
</feature>